<dbReference type="AlphaFoldDB" id="A0A017THZ6"/>
<dbReference type="STRING" id="1192034.CAP_2764"/>
<evidence type="ECO:0000256" key="1">
    <source>
        <dbReference type="SAM" id="Phobius"/>
    </source>
</evidence>
<keyword evidence="4" id="KW-1185">Reference proteome</keyword>
<keyword evidence="1" id="KW-0472">Membrane</keyword>
<dbReference type="eggNOG" id="COG1708">
    <property type="taxonomic scope" value="Bacteria"/>
</dbReference>
<keyword evidence="1" id="KW-0812">Transmembrane</keyword>
<dbReference type="SUPFAM" id="SSF81301">
    <property type="entry name" value="Nucleotidyltransferase"/>
    <property type="match status" value="1"/>
</dbReference>
<evidence type="ECO:0000313" key="3">
    <source>
        <dbReference type="EMBL" id="EYF08903.1"/>
    </source>
</evidence>
<dbReference type="InterPro" id="IPR002934">
    <property type="entry name" value="Polymerase_NTP_transf_dom"/>
</dbReference>
<proteinExistence type="predicted"/>
<keyword evidence="1" id="KW-1133">Transmembrane helix</keyword>
<evidence type="ECO:0000259" key="2">
    <source>
        <dbReference type="Pfam" id="PF01909"/>
    </source>
</evidence>
<dbReference type="GO" id="GO:0016779">
    <property type="term" value="F:nucleotidyltransferase activity"/>
    <property type="evidence" value="ECO:0007669"/>
    <property type="project" value="InterPro"/>
</dbReference>
<dbReference type="RefSeq" id="WP_044235163.1">
    <property type="nucleotide sequence ID" value="NZ_ASRX01000002.1"/>
</dbReference>
<dbReference type="Gene3D" id="3.30.460.10">
    <property type="entry name" value="Beta Polymerase, domain 2"/>
    <property type="match status" value="1"/>
</dbReference>
<gene>
    <name evidence="3" type="ORF">CAP_2764</name>
</gene>
<dbReference type="Pfam" id="PF01909">
    <property type="entry name" value="NTP_transf_2"/>
    <property type="match status" value="1"/>
</dbReference>
<protein>
    <recommendedName>
        <fullName evidence="2">Polymerase nucleotidyl transferase domain-containing protein</fullName>
    </recommendedName>
</protein>
<dbReference type="OrthoDB" id="272882at2"/>
<organism evidence="3 4">
    <name type="scientific">Chondromyces apiculatus DSM 436</name>
    <dbReference type="NCBI Taxonomy" id="1192034"/>
    <lineage>
        <taxon>Bacteria</taxon>
        <taxon>Pseudomonadati</taxon>
        <taxon>Myxococcota</taxon>
        <taxon>Polyangia</taxon>
        <taxon>Polyangiales</taxon>
        <taxon>Polyangiaceae</taxon>
        <taxon>Chondromyces</taxon>
    </lineage>
</organism>
<evidence type="ECO:0000313" key="4">
    <source>
        <dbReference type="Proteomes" id="UP000019678"/>
    </source>
</evidence>
<name>A0A017THZ6_9BACT</name>
<dbReference type="Proteomes" id="UP000019678">
    <property type="component" value="Unassembled WGS sequence"/>
</dbReference>
<comment type="caution">
    <text evidence="3">The sequence shown here is derived from an EMBL/GenBank/DDBJ whole genome shotgun (WGS) entry which is preliminary data.</text>
</comment>
<feature type="transmembrane region" description="Helical" evidence="1">
    <location>
        <begin position="219"/>
        <end position="238"/>
    </location>
</feature>
<dbReference type="EMBL" id="ASRX01000002">
    <property type="protein sequence ID" value="EYF08903.1"/>
    <property type="molecule type" value="Genomic_DNA"/>
</dbReference>
<accession>A0A017THZ6</accession>
<sequence length="355" mass="40598">MREASSTLEQLQTKTGREWPHLARARERSLETRRKLAELLRAQDPSDTSIVVFGSLARGEYTSGSDLDWTLLIDGQADEAHHTQVREISRILSAEKYQEPGPTGVFGNFAFSHPILHQIGGQDDSNKNTTQRILLLLESMAIGKQDAHERVLRLVLSRYIEDDRGIRFSRNKPFLVPQVLLNDIVRYWRTVTVDFVSKQREGRDGWALRNAKLRMSRKLIFVSGLLTCFSFVLFGQHVQLTDTTGKPLLPALMRVLRERLERTPLENLAEALLRPAVTPETGRILFDAYDAFLGVLEDKEKRSQLKELPLNDDMGKNPVFREVMALGRDFQKGLDRLFFGEDDILFQLIKTHGVF</sequence>
<reference evidence="3 4" key="1">
    <citation type="submission" date="2013-05" db="EMBL/GenBank/DDBJ databases">
        <title>Genome assembly of Chondromyces apiculatus DSM 436.</title>
        <authorList>
            <person name="Sharma G."/>
            <person name="Khatri I."/>
            <person name="Kaur C."/>
            <person name="Mayilraj S."/>
            <person name="Subramanian S."/>
        </authorList>
    </citation>
    <scope>NUCLEOTIDE SEQUENCE [LARGE SCALE GENOMIC DNA]</scope>
    <source>
        <strain evidence="3 4">DSM 436</strain>
    </source>
</reference>
<feature type="domain" description="Polymerase nucleotidyl transferase" evidence="2">
    <location>
        <begin position="34"/>
        <end position="79"/>
    </location>
</feature>
<dbReference type="InterPro" id="IPR043519">
    <property type="entry name" value="NT_sf"/>
</dbReference>
<dbReference type="CDD" id="cd05403">
    <property type="entry name" value="NT_KNTase_like"/>
    <property type="match status" value="1"/>
</dbReference>